<dbReference type="InterPro" id="IPR056287">
    <property type="entry name" value="PH_AIR9"/>
</dbReference>
<dbReference type="Pfam" id="PF23197">
    <property type="entry name" value="IG_AIR9"/>
    <property type="match status" value="10"/>
</dbReference>
<dbReference type="PANTHER" id="PTHR31149:SF11">
    <property type="entry name" value="187-KDA MICROTUBULE-ASSOCIATED PROTEIN AIR9"/>
    <property type="match status" value="1"/>
</dbReference>
<evidence type="ECO:0000259" key="2">
    <source>
        <dbReference type="Pfam" id="PF23218"/>
    </source>
</evidence>
<dbReference type="GO" id="GO:0005886">
    <property type="term" value="C:plasma membrane"/>
    <property type="evidence" value="ECO:0007669"/>
    <property type="project" value="TreeGrafter"/>
</dbReference>
<feature type="domain" description="AIR9-like A9" evidence="1">
    <location>
        <begin position="245"/>
        <end position="331"/>
    </location>
</feature>
<feature type="domain" description="AIR9-like A9" evidence="1">
    <location>
        <begin position="950"/>
        <end position="1035"/>
    </location>
</feature>
<feature type="domain" description="AIR9-like A9" evidence="1">
    <location>
        <begin position="389"/>
        <end position="468"/>
    </location>
</feature>
<name>A0AAD6M8E1_9ROSI</name>
<feature type="domain" description="AIR9-like A9" evidence="1">
    <location>
        <begin position="340"/>
        <end position="382"/>
    </location>
</feature>
<sequence>MIEVAIAKRYPACTALCIRGWLGSFVALRMQQTPLFTFCMSNGKSISLLAICSKDALVDQPFEGDACHCHFVFVQDNNPSAAPQLVLKYQWFVGERALSSFAAIPDATGEVYWPKHEDIGKFLKVECTSVMGEIEYPPIFAISSRVSPGNGIPKVVNLEVQGELVEGNVIKGYAGIAWCGGTPGKGVASWLRRRWNSSPVVIVGAEDEEYCLTLDDIDSSLSQKKVPKGNLNINILILFKAAPPSVSNVRIIGDIVEGNIIKGVGDYFGGKEGPSKFEWLRENKNTGDFVSISTGTSEYALTNEDVGRCLAFVYSPINFEGQEGKSVSIFSHPVKQAPPKVKNIKIIGHLRENSKVTVTATVTGGTEGSSRVQWFKTSSSTLDALPPSLNFLSISGDYTEGGILTASYGYVGGHEGKSEYNWFLHEFERDNGTLILEGSGVLRYCVTRDAMCIPVRDDGIAGEPRTCMGVERIRPGSPRLLSLQIVGNAIEGTSVSVDKKYWGGEEGNSVFCWFRTSSDGAQIEIQGANTSSYMLSVDDIGSFVSVSCEPVRSDWACGPTIFSEQIGPIIPGPPTCQSLEFLGSMMEGQRLSFVASYSGGERGNCFHEWFRVKSGGIREKLSVDEYLDLTLEDAGQCIELVYTPIRKDADPVGLELVIPNCYEDKEAIPQKTYFGGQEGAGEYIWFRTRDKLNKSELLDISNAGDDDLICGTTLSYTPSIEDVGAYLALYWLPTRADGKCGKPLVTISNSPVNPALPVVSNVHVKELSSGVYAGEGKYFGGHEGLSLFSWYRETNEGTIILINGANSRTYKVTDLDYNCCLLFGYTPVRSDSVVGELKLSEPTNIILPELPQVEMVALTGKAIEGDVLTAVEVIPKSETQRNVWSKFCSTVTGDGSFELLPAQHSCSYKLRLEDIGRCFRCECIVTDVFGRLSELAYAETDAVLPGIPRINKLEIEGRGFHTNLYAVRGIYSGGKEGKSRIQWLRSMIGSPDLISIPGEVGRMYEANVDDVGYRLVAIYTPVRDDGVEGQPVSASTEPIAVEPDVFKEVKQKIELGSVKFEALCDKDRSPKKVLGEGGSLERRILEVNRKRVKVVKPGSKTSFPTTEIRGSYAPPFHVELFRNDQHRLRIVVDSENEVDLMVHSRHLRDVIALVIRGFAQRFNSTSLNSLLKIDNNHVCFARLDMFSLSRTFENYYSYQKQL</sequence>
<dbReference type="Proteomes" id="UP001164929">
    <property type="component" value="Chromosome 11"/>
</dbReference>
<evidence type="ECO:0000313" key="3">
    <source>
        <dbReference type="EMBL" id="KAJ6979592.1"/>
    </source>
</evidence>
<dbReference type="GO" id="GO:0009506">
    <property type="term" value="C:plasmodesma"/>
    <property type="evidence" value="ECO:0007669"/>
    <property type="project" value="TreeGrafter"/>
</dbReference>
<feature type="domain" description="AIR9-like A9" evidence="1">
    <location>
        <begin position="657"/>
        <end position="747"/>
    </location>
</feature>
<feature type="domain" description="AIR9 PH-like" evidence="2">
    <location>
        <begin position="1065"/>
        <end position="1162"/>
    </location>
</feature>
<accession>A0AAD6M8E1</accession>
<dbReference type="AlphaFoldDB" id="A0AAD6M8E1"/>
<protein>
    <submittedName>
        <fullName evidence="3">187-kDa microtubule-associated protein AIR9-like</fullName>
    </submittedName>
</protein>
<dbReference type="FunFam" id="2.60.40.2700:FF:000002">
    <property type="entry name" value="187-kDa microtubule-associated protein AIR9"/>
    <property type="match status" value="1"/>
</dbReference>
<feature type="domain" description="AIR9-like A9" evidence="1">
    <location>
        <begin position="771"/>
        <end position="838"/>
    </location>
</feature>
<proteinExistence type="predicted"/>
<evidence type="ECO:0000313" key="4">
    <source>
        <dbReference type="Proteomes" id="UP001164929"/>
    </source>
</evidence>
<keyword evidence="4" id="KW-1185">Reference proteome</keyword>
<dbReference type="EMBL" id="JAQIZT010000011">
    <property type="protein sequence ID" value="KAJ6979592.1"/>
    <property type="molecule type" value="Genomic_DNA"/>
</dbReference>
<feature type="domain" description="AIR9-like A9" evidence="1">
    <location>
        <begin position="52"/>
        <end position="142"/>
    </location>
</feature>
<evidence type="ECO:0000259" key="1">
    <source>
        <dbReference type="Pfam" id="PF23197"/>
    </source>
</evidence>
<dbReference type="Pfam" id="PF23218">
    <property type="entry name" value="PH_AIR9"/>
    <property type="match status" value="1"/>
</dbReference>
<dbReference type="PANTHER" id="PTHR31149">
    <property type="entry name" value="EXPRESSED PROTEIN"/>
    <property type="match status" value="1"/>
</dbReference>
<dbReference type="Gene3D" id="2.60.40.2700">
    <property type="match status" value="2"/>
</dbReference>
<feature type="domain" description="AIR9-like A9" evidence="1">
    <location>
        <begin position="576"/>
        <end position="649"/>
    </location>
</feature>
<feature type="domain" description="AIR9-like A9" evidence="1">
    <location>
        <begin position="482"/>
        <end position="560"/>
    </location>
</feature>
<comment type="caution">
    <text evidence="3">The sequence shown here is derived from an EMBL/GenBank/DDBJ whole genome shotgun (WGS) entry which is preliminary data.</text>
</comment>
<dbReference type="InterPro" id="IPR056284">
    <property type="entry name" value="AIR9-like_A9"/>
</dbReference>
<organism evidence="3 4">
    <name type="scientific">Populus alba x Populus x berolinensis</name>
    <dbReference type="NCBI Taxonomy" id="444605"/>
    <lineage>
        <taxon>Eukaryota</taxon>
        <taxon>Viridiplantae</taxon>
        <taxon>Streptophyta</taxon>
        <taxon>Embryophyta</taxon>
        <taxon>Tracheophyta</taxon>
        <taxon>Spermatophyta</taxon>
        <taxon>Magnoliopsida</taxon>
        <taxon>eudicotyledons</taxon>
        <taxon>Gunneridae</taxon>
        <taxon>Pentapetalae</taxon>
        <taxon>rosids</taxon>
        <taxon>fabids</taxon>
        <taxon>Malpighiales</taxon>
        <taxon>Salicaceae</taxon>
        <taxon>Saliceae</taxon>
        <taxon>Populus</taxon>
    </lineage>
</organism>
<reference evidence="3" key="1">
    <citation type="journal article" date="2023" name="Mol. Ecol. Resour.">
        <title>Chromosome-level genome assembly of a triploid poplar Populus alba 'Berolinensis'.</title>
        <authorList>
            <person name="Chen S."/>
            <person name="Yu Y."/>
            <person name="Wang X."/>
            <person name="Wang S."/>
            <person name="Zhang T."/>
            <person name="Zhou Y."/>
            <person name="He R."/>
            <person name="Meng N."/>
            <person name="Wang Y."/>
            <person name="Liu W."/>
            <person name="Liu Z."/>
            <person name="Liu J."/>
            <person name="Guo Q."/>
            <person name="Huang H."/>
            <person name="Sederoff R.R."/>
            <person name="Wang G."/>
            <person name="Qu G."/>
            <person name="Chen S."/>
        </authorList>
    </citation>
    <scope>NUCLEOTIDE SEQUENCE</scope>
    <source>
        <strain evidence="3">SC-2020</strain>
    </source>
</reference>
<feature type="domain" description="AIR9-like A9" evidence="1">
    <location>
        <begin position="155"/>
        <end position="222"/>
    </location>
</feature>
<gene>
    <name evidence="3" type="ORF">NC653_027672</name>
</gene>